<dbReference type="InterPro" id="IPR041562">
    <property type="entry name" value="MCM_lid"/>
</dbReference>
<keyword evidence="2" id="KW-0378">Hydrolase</keyword>
<dbReference type="GO" id="GO:0000724">
    <property type="term" value="P:double-strand break repair via homologous recombination"/>
    <property type="evidence" value="ECO:0007669"/>
    <property type="project" value="TreeGrafter"/>
</dbReference>
<dbReference type="GO" id="GO:0016787">
    <property type="term" value="F:hydrolase activity"/>
    <property type="evidence" value="ECO:0007669"/>
    <property type="project" value="UniProtKB-KW"/>
</dbReference>
<dbReference type="InterPro" id="IPR031327">
    <property type="entry name" value="MCM"/>
</dbReference>
<dbReference type="GO" id="GO:0017116">
    <property type="term" value="F:single-stranded DNA helicase activity"/>
    <property type="evidence" value="ECO:0007669"/>
    <property type="project" value="TreeGrafter"/>
</dbReference>
<keyword evidence="2" id="KW-0547">Nucleotide-binding</keyword>
<protein>
    <submittedName>
        <fullName evidence="2">DNA helicase MCM9 (Trinotate prediction)</fullName>
    </submittedName>
</protein>
<reference evidence="2" key="1">
    <citation type="submission" date="2018-11" db="EMBL/GenBank/DDBJ databases">
        <title>Myxobolus squamalis genome and transcriptome.</title>
        <authorList>
            <person name="Yahalomi D."/>
            <person name="Atkinson S.D."/>
            <person name="Neuhof M."/>
            <person name="Chang E.S."/>
            <person name="Philippe H."/>
            <person name="Cartwright P."/>
            <person name="Bartholomew J.L."/>
            <person name="Huchon D."/>
        </authorList>
    </citation>
    <scope>NUCLEOTIDE SEQUENCE</scope>
    <source>
        <strain evidence="2">71B08</strain>
        <tissue evidence="2">Whole</tissue>
    </source>
</reference>
<keyword evidence="2" id="KW-0067">ATP-binding</keyword>
<dbReference type="PANTHER" id="PTHR11630:SF48">
    <property type="entry name" value="DNA HELICASE MCM9"/>
    <property type="match status" value="1"/>
</dbReference>
<feature type="domain" description="MCM AAA-lid" evidence="1">
    <location>
        <begin position="3"/>
        <end position="81"/>
    </location>
</feature>
<organism evidence="2">
    <name type="scientific">Myxobolus squamalis</name>
    <name type="common">Myxosporean</name>
    <dbReference type="NCBI Taxonomy" id="59785"/>
    <lineage>
        <taxon>Eukaryota</taxon>
        <taxon>Metazoa</taxon>
        <taxon>Cnidaria</taxon>
        <taxon>Myxozoa</taxon>
        <taxon>Myxosporea</taxon>
        <taxon>Bivalvulida</taxon>
        <taxon>Platysporina</taxon>
        <taxon>Myxobolidae</taxon>
        <taxon>Myxobolus</taxon>
    </lineage>
</organism>
<name>A0A6B2G5G9_MYXSQ</name>
<sequence>MCNYIALAKELKPALTESSSQILKKYYQVCRIKSGRDTSRTTIRMLESLTRIATAHAKLMFHSEVTIDDTLASIDLMNHSLSSDSVSDDRDFTINNKESLDEIAYEKILEDLCLQNRSSMMKNEFKCVKSKKMDKEIMELLNESHENNSRHFVTLQNPTINPTVTASTFTFDLDENLFDDLDQATTQENTPIDSTYKHSKNLFHEKLKEFKK</sequence>
<dbReference type="GO" id="GO:0042555">
    <property type="term" value="C:MCM complex"/>
    <property type="evidence" value="ECO:0007669"/>
    <property type="project" value="TreeGrafter"/>
</dbReference>
<dbReference type="Gene3D" id="3.40.50.300">
    <property type="entry name" value="P-loop containing nucleotide triphosphate hydrolases"/>
    <property type="match status" value="1"/>
</dbReference>
<dbReference type="AlphaFoldDB" id="A0A6B2G5G9"/>
<keyword evidence="2" id="KW-0347">Helicase</keyword>
<proteinExistence type="predicted"/>
<evidence type="ECO:0000259" key="1">
    <source>
        <dbReference type="Pfam" id="PF17855"/>
    </source>
</evidence>
<dbReference type="GO" id="GO:0003697">
    <property type="term" value="F:single-stranded DNA binding"/>
    <property type="evidence" value="ECO:0007669"/>
    <property type="project" value="TreeGrafter"/>
</dbReference>
<dbReference type="GO" id="GO:0005524">
    <property type="term" value="F:ATP binding"/>
    <property type="evidence" value="ECO:0007669"/>
    <property type="project" value="InterPro"/>
</dbReference>
<evidence type="ECO:0000313" key="2">
    <source>
        <dbReference type="EMBL" id="NDJ95963.1"/>
    </source>
</evidence>
<dbReference type="PANTHER" id="PTHR11630">
    <property type="entry name" value="DNA REPLICATION LICENSING FACTOR MCM FAMILY MEMBER"/>
    <property type="match status" value="1"/>
</dbReference>
<dbReference type="InterPro" id="IPR027417">
    <property type="entry name" value="P-loop_NTPase"/>
</dbReference>
<accession>A0A6B2G5G9</accession>
<dbReference type="EMBL" id="GHBR01000398">
    <property type="protein sequence ID" value="NDJ95963.1"/>
    <property type="molecule type" value="Transcribed_RNA"/>
</dbReference>
<dbReference type="GO" id="GO:0005634">
    <property type="term" value="C:nucleus"/>
    <property type="evidence" value="ECO:0007669"/>
    <property type="project" value="UniProtKB-SubCell"/>
</dbReference>
<dbReference type="Pfam" id="PF17855">
    <property type="entry name" value="MCM_lid"/>
    <property type="match status" value="1"/>
</dbReference>